<dbReference type="RefSeq" id="WP_209811947.1">
    <property type="nucleotide sequence ID" value="NZ_JAGGKT010000014.1"/>
</dbReference>
<proteinExistence type="predicted"/>
<dbReference type="Gene3D" id="3.40.50.300">
    <property type="entry name" value="P-loop containing nucleotide triphosphate hydrolases"/>
    <property type="match status" value="1"/>
</dbReference>
<name>A0ABS4GUH9_9BACL</name>
<evidence type="ECO:0000259" key="1">
    <source>
        <dbReference type="Pfam" id="PF03205"/>
    </source>
</evidence>
<feature type="domain" description="Molybdopterin-guanine dinucleotide biosynthesis protein B (MobB)" evidence="1">
    <location>
        <begin position="6"/>
        <end position="125"/>
    </location>
</feature>
<accession>A0ABS4GUH9</accession>
<organism evidence="2 3">
    <name type="scientific">Ammoniphilus resinae</name>
    <dbReference type="NCBI Taxonomy" id="861532"/>
    <lineage>
        <taxon>Bacteria</taxon>
        <taxon>Bacillati</taxon>
        <taxon>Bacillota</taxon>
        <taxon>Bacilli</taxon>
        <taxon>Bacillales</taxon>
        <taxon>Paenibacillaceae</taxon>
        <taxon>Aneurinibacillus group</taxon>
        <taxon>Ammoniphilus</taxon>
    </lineage>
</organism>
<dbReference type="Proteomes" id="UP001519343">
    <property type="component" value="Unassembled WGS sequence"/>
</dbReference>
<dbReference type="EMBL" id="JAGGKT010000014">
    <property type="protein sequence ID" value="MBP1933934.1"/>
    <property type="molecule type" value="Genomic_DNA"/>
</dbReference>
<dbReference type="InterPro" id="IPR004435">
    <property type="entry name" value="MobB_dom"/>
</dbReference>
<dbReference type="NCBIfam" id="TIGR00176">
    <property type="entry name" value="mobB"/>
    <property type="match status" value="1"/>
</dbReference>
<sequence>MKKPVVIQIVGFKNSGKTTTTCNLIERFSALGWKVGSIKHDAHHFEIDHPGKDTWRHREAGAQVVAIASQNKTAIMKQEGTSLPDLLGQMEGMDIVLVEGYKYSKYPKIVILRNEMDISLLNETEGIFLISSWFPYQHEDIPVVSCRDYEAIFAKIQDYIKE</sequence>
<dbReference type="CDD" id="cd03116">
    <property type="entry name" value="MobB"/>
    <property type="match status" value="1"/>
</dbReference>
<keyword evidence="3" id="KW-1185">Reference proteome</keyword>
<dbReference type="SUPFAM" id="SSF52540">
    <property type="entry name" value="P-loop containing nucleoside triphosphate hydrolases"/>
    <property type="match status" value="1"/>
</dbReference>
<dbReference type="InterPro" id="IPR052539">
    <property type="entry name" value="MGD_biosynthesis_adapter"/>
</dbReference>
<protein>
    <submittedName>
        <fullName evidence="2">Molybdopterin-guanine dinucleotide biosynthesis protein B</fullName>
    </submittedName>
</protein>
<dbReference type="Pfam" id="PF03205">
    <property type="entry name" value="MobB"/>
    <property type="match status" value="1"/>
</dbReference>
<comment type="caution">
    <text evidence="2">The sequence shown here is derived from an EMBL/GenBank/DDBJ whole genome shotgun (WGS) entry which is preliminary data.</text>
</comment>
<reference evidence="2 3" key="1">
    <citation type="submission" date="2021-03" db="EMBL/GenBank/DDBJ databases">
        <title>Genomic Encyclopedia of Type Strains, Phase IV (KMG-IV): sequencing the most valuable type-strain genomes for metagenomic binning, comparative biology and taxonomic classification.</title>
        <authorList>
            <person name="Goeker M."/>
        </authorList>
    </citation>
    <scope>NUCLEOTIDE SEQUENCE [LARGE SCALE GENOMIC DNA]</scope>
    <source>
        <strain evidence="2 3">DSM 24738</strain>
    </source>
</reference>
<dbReference type="PANTHER" id="PTHR40072:SF1">
    <property type="entry name" value="MOLYBDOPTERIN-GUANINE DINUCLEOTIDE BIOSYNTHESIS ADAPTER PROTEIN"/>
    <property type="match status" value="1"/>
</dbReference>
<gene>
    <name evidence="2" type="ORF">J2Z37_003951</name>
</gene>
<evidence type="ECO:0000313" key="3">
    <source>
        <dbReference type="Proteomes" id="UP001519343"/>
    </source>
</evidence>
<dbReference type="InterPro" id="IPR027417">
    <property type="entry name" value="P-loop_NTPase"/>
</dbReference>
<evidence type="ECO:0000313" key="2">
    <source>
        <dbReference type="EMBL" id="MBP1933934.1"/>
    </source>
</evidence>
<dbReference type="PANTHER" id="PTHR40072">
    <property type="entry name" value="MOLYBDOPTERIN-GUANINE DINUCLEOTIDE BIOSYNTHESIS ADAPTER PROTEIN-RELATED"/>
    <property type="match status" value="1"/>
</dbReference>